<dbReference type="Proteomes" id="UP000011591">
    <property type="component" value="Unassembled WGS sequence"/>
</dbReference>
<dbReference type="CDD" id="cd05233">
    <property type="entry name" value="SDR_c"/>
    <property type="match status" value="1"/>
</dbReference>
<evidence type="ECO:0000313" key="2">
    <source>
        <dbReference type="Proteomes" id="UP000011591"/>
    </source>
</evidence>
<gene>
    <name evidence="1" type="ORF">C480_18412</name>
</gene>
<organism evidence="1 2">
    <name type="scientific">Natrialba aegyptia DSM 13077</name>
    <dbReference type="NCBI Taxonomy" id="1227491"/>
    <lineage>
        <taxon>Archaea</taxon>
        <taxon>Methanobacteriati</taxon>
        <taxon>Methanobacteriota</taxon>
        <taxon>Stenosarchaea group</taxon>
        <taxon>Halobacteria</taxon>
        <taxon>Halobacteriales</taxon>
        <taxon>Natrialbaceae</taxon>
        <taxon>Natrialba</taxon>
    </lineage>
</organism>
<name>M0AQ87_9EURY</name>
<dbReference type="EMBL" id="AOIP01000050">
    <property type="protein sequence ID" value="ELZ00891.1"/>
    <property type="molecule type" value="Genomic_DNA"/>
</dbReference>
<dbReference type="PANTHER" id="PTHR42820:SF1">
    <property type="entry name" value="SHORT-CHAIN DEHYDROGENASE_REDUCTASE FAMILY PROTEIN"/>
    <property type="match status" value="1"/>
</dbReference>
<protein>
    <submittedName>
        <fullName evidence="1">Short-chain dehydrogenase/reductase SDR</fullName>
    </submittedName>
</protein>
<comment type="caution">
    <text evidence="1">The sequence shown here is derived from an EMBL/GenBank/DDBJ whole genome shotgun (WGS) entry which is preliminary data.</text>
</comment>
<dbReference type="Gene3D" id="3.40.50.720">
    <property type="entry name" value="NAD(P)-binding Rossmann-like Domain"/>
    <property type="match status" value="1"/>
</dbReference>
<accession>M0AQ87</accession>
<sequence length="93" mass="10212">MIVADIATETGRETVDVIEDADGDATFVEVDVSDFESVERMVDIAVDTYGSLDFAHNNAGILTGFAEVTDIGEEQWNTLLEINLKSIWACLNR</sequence>
<dbReference type="PANTHER" id="PTHR42820">
    <property type="entry name" value="SHORT-CHAIN DEHYDROGENASE REDUCTASE"/>
    <property type="match status" value="1"/>
</dbReference>
<dbReference type="PATRIC" id="fig|1227491.4.peg.3744"/>
<dbReference type="InterPro" id="IPR002347">
    <property type="entry name" value="SDR_fam"/>
</dbReference>
<evidence type="ECO:0000313" key="1">
    <source>
        <dbReference type="EMBL" id="ELZ00891.1"/>
    </source>
</evidence>
<keyword evidence="2" id="KW-1185">Reference proteome</keyword>
<reference evidence="1 2" key="1">
    <citation type="journal article" date="2014" name="PLoS Genet.">
        <title>Phylogenetically driven sequencing of extremely halophilic archaea reveals strategies for static and dynamic osmo-response.</title>
        <authorList>
            <person name="Becker E.A."/>
            <person name="Seitzer P.M."/>
            <person name="Tritt A."/>
            <person name="Larsen D."/>
            <person name="Krusor M."/>
            <person name="Yao A.I."/>
            <person name="Wu D."/>
            <person name="Madern D."/>
            <person name="Eisen J.A."/>
            <person name="Darling A.E."/>
            <person name="Facciotti M.T."/>
        </authorList>
    </citation>
    <scope>NUCLEOTIDE SEQUENCE [LARGE SCALE GENOMIC DNA]</scope>
    <source>
        <strain evidence="1 2">DSM 13077</strain>
    </source>
</reference>
<dbReference type="AlphaFoldDB" id="M0AQ87"/>
<dbReference type="Pfam" id="PF13561">
    <property type="entry name" value="adh_short_C2"/>
    <property type="match status" value="1"/>
</dbReference>
<dbReference type="SUPFAM" id="SSF51735">
    <property type="entry name" value="NAD(P)-binding Rossmann-fold domains"/>
    <property type="match status" value="1"/>
</dbReference>
<proteinExistence type="predicted"/>
<dbReference type="InterPro" id="IPR036291">
    <property type="entry name" value="NAD(P)-bd_dom_sf"/>
</dbReference>